<evidence type="ECO:0000256" key="1">
    <source>
        <dbReference type="SAM" id="SignalP"/>
    </source>
</evidence>
<evidence type="ECO:0000313" key="2">
    <source>
        <dbReference type="EMBL" id="NDY93978.1"/>
    </source>
</evidence>
<keyword evidence="1" id="KW-0732">Signal</keyword>
<organism evidence="2 3">
    <name type="scientific">Ideonella livida</name>
    <dbReference type="NCBI Taxonomy" id="2707176"/>
    <lineage>
        <taxon>Bacteria</taxon>
        <taxon>Pseudomonadati</taxon>
        <taxon>Pseudomonadota</taxon>
        <taxon>Betaproteobacteria</taxon>
        <taxon>Burkholderiales</taxon>
        <taxon>Sphaerotilaceae</taxon>
        <taxon>Ideonella</taxon>
    </lineage>
</organism>
<keyword evidence="3" id="KW-1185">Reference proteome</keyword>
<reference evidence="2 3" key="1">
    <citation type="submission" date="2020-02" db="EMBL/GenBank/DDBJ databases">
        <title>Ideonella bacterium strain TBM-1.</title>
        <authorList>
            <person name="Chen W.-M."/>
        </authorList>
    </citation>
    <scope>NUCLEOTIDE SEQUENCE [LARGE SCALE GENOMIC DNA]</scope>
    <source>
        <strain evidence="2 3">TBM-1</strain>
    </source>
</reference>
<evidence type="ECO:0000313" key="3">
    <source>
        <dbReference type="Proteomes" id="UP000484255"/>
    </source>
</evidence>
<proteinExistence type="predicted"/>
<dbReference type="Proteomes" id="UP000484255">
    <property type="component" value="Unassembled WGS sequence"/>
</dbReference>
<feature type="signal peptide" evidence="1">
    <location>
        <begin position="1"/>
        <end position="23"/>
    </location>
</feature>
<dbReference type="EMBL" id="JAAGOH010000057">
    <property type="protein sequence ID" value="NDY93978.1"/>
    <property type="molecule type" value="Genomic_DNA"/>
</dbReference>
<gene>
    <name evidence="2" type="ORF">G3A44_22565</name>
</gene>
<evidence type="ECO:0008006" key="4">
    <source>
        <dbReference type="Google" id="ProtNLM"/>
    </source>
</evidence>
<protein>
    <recommendedName>
        <fullName evidence="4">Outer membrane protein beta-barrel domain-containing protein</fullName>
    </recommendedName>
</protein>
<accession>A0A7C9TMI4</accession>
<feature type="chain" id="PRO_5028886190" description="Outer membrane protein beta-barrel domain-containing protein" evidence="1">
    <location>
        <begin position="24"/>
        <end position="215"/>
    </location>
</feature>
<dbReference type="RefSeq" id="WP_163460000.1">
    <property type="nucleotide sequence ID" value="NZ_JAAGOH010000057.1"/>
</dbReference>
<comment type="caution">
    <text evidence="2">The sequence shown here is derived from an EMBL/GenBank/DDBJ whole genome shotgun (WGS) entry which is preliminary data.</text>
</comment>
<sequence length="215" mass="23113">MTPWRLAGLSLALCLPGLHAAHAATSPDTAATWQGVAAFSLTRGGADIMALQHYDSSTGADLYRETVRAGGQYQFTGGVQWQPQGGTWALQATAGWHGDSINYGDNESIRFQRWPVELLALGAVGDKLRVGLGVRKSLRPDFHAQSTKAHLTTSREQVRMGAGPVLQVDYLLSGGWRAVLRHVREEVDITLDQGGGTYSGRFRGNHVGAGLSLTF</sequence>
<dbReference type="AlphaFoldDB" id="A0A7C9TMI4"/>
<name>A0A7C9TMI4_9BURK</name>